<dbReference type="GO" id="GO:0008270">
    <property type="term" value="F:zinc ion binding"/>
    <property type="evidence" value="ECO:0007669"/>
    <property type="project" value="UniProtKB-KW"/>
</dbReference>
<sequence>MDNTNINNRNQNVPLSNVNSTIPSQYSAIFDPSRSIPLGQHNMSSFPQHLPHSQPEPTFLPLQYQNRMLPADTVDLSGNQNNLLMNNPMMLATSQNQLSNQMVQAVPPISSSNSTPSASRHNSVQLDPTASASANKDDNASIQIPPQLSGLVGSISGPNKNWPYKILGELRDFLHVLSPSGRFLFCSPSCLEITGYATNELVGQNITNFIHVDDVDSFIRDFNLSVHTKSLNLFYRFRKKDDKFAVFEVNGHPYFADQTNTPKCFFMMARPYPSKAISLLDSFLELKLENELLTKKLERYKRFYDGNENDSGDKAISASSKSNEESFDPNPQLKALVGESTPSSGQTPRKRAKRSQNIEHICRDCGTSDSPEWRKGPQGPKTLCNACGLRYSKLMKKLNNNNDNSSNNTSKSLDQGGPNADGMGPSI</sequence>
<dbReference type="NCBIfam" id="TIGR00229">
    <property type="entry name" value="sensory_box"/>
    <property type="match status" value="1"/>
</dbReference>
<dbReference type="EMBL" id="KQ964674">
    <property type="protein sequence ID" value="KXN66957.1"/>
    <property type="molecule type" value="Genomic_DNA"/>
</dbReference>
<evidence type="ECO:0000256" key="1">
    <source>
        <dbReference type="ARBA" id="ARBA00022723"/>
    </source>
</evidence>
<dbReference type="SMART" id="SM00091">
    <property type="entry name" value="PAS"/>
    <property type="match status" value="1"/>
</dbReference>
<keyword evidence="9" id="KW-1185">Reference proteome</keyword>
<evidence type="ECO:0000256" key="3">
    <source>
        <dbReference type="ARBA" id="ARBA00022833"/>
    </source>
</evidence>
<dbReference type="SUPFAM" id="SSF55785">
    <property type="entry name" value="PYP-like sensor domain (PAS domain)"/>
    <property type="match status" value="1"/>
</dbReference>
<evidence type="ECO:0000259" key="7">
    <source>
        <dbReference type="PROSITE" id="PS50114"/>
    </source>
</evidence>
<dbReference type="CDD" id="cd00202">
    <property type="entry name" value="ZnF_GATA"/>
    <property type="match status" value="1"/>
</dbReference>
<dbReference type="InterPro" id="IPR000679">
    <property type="entry name" value="Znf_GATA"/>
</dbReference>
<protein>
    <recommendedName>
        <fullName evidence="10">GATA-domain-containing protein</fullName>
    </recommendedName>
</protein>
<dbReference type="OrthoDB" id="2162994at2759"/>
<feature type="compositionally biased region" description="Low complexity" evidence="5">
    <location>
        <begin position="110"/>
        <end position="123"/>
    </location>
</feature>
<dbReference type="InterPro" id="IPR035965">
    <property type="entry name" value="PAS-like_dom_sf"/>
</dbReference>
<dbReference type="InterPro" id="IPR013088">
    <property type="entry name" value="Znf_NHR/GATA"/>
</dbReference>
<dbReference type="Proteomes" id="UP000070444">
    <property type="component" value="Unassembled WGS sequence"/>
</dbReference>
<dbReference type="STRING" id="796925.A0A137NW21"/>
<reference evidence="8 9" key="1">
    <citation type="journal article" date="2015" name="Genome Biol. Evol.">
        <title>Phylogenomic analyses indicate that early fungi evolved digesting cell walls of algal ancestors of land plants.</title>
        <authorList>
            <person name="Chang Y."/>
            <person name="Wang S."/>
            <person name="Sekimoto S."/>
            <person name="Aerts A.L."/>
            <person name="Choi C."/>
            <person name="Clum A."/>
            <person name="LaButti K.M."/>
            <person name="Lindquist E.A."/>
            <person name="Yee Ngan C."/>
            <person name="Ohm R.A."/>
            <person name="Salamov A.A."/>
            <person name="Grigoriev I.V."/>
            <person name="Spatafora J.W."/>
            <person name="Berbee M.L."/>
        </authorList>
    </citation>
    <scope>NUCLEOTIDE SEQUENCE [LARGE SCALE GENOMIC DNA]</scope>
    <source>
        <strain evidence="8 9">NRRL 28638</strain>
    </source>
</reference>
<dbReference type="GO" id="GO:0006355">
    <property type="term" value="P:regulation of DNA-templated transcription"/>
    <property type="evidence" value="ECO:0007669"/>
    <property type="project" value="InterPro"/>
</dbReference>
<dbReference type="PANTHER" id="PTHR45658:SF18">
    <property type="entry name" value="PROTEIN GAT2"/>
    <property type="match status" value="1"/>
</dbReference>
<dbReference type="SMART" id="SM00401">
    <property type="entry name" value="ZnF_GATA"/>
    <property type="match status" value="1"/>
</dbReference>
<dbReference type="PROSITE" id="PS50112">
    <property type="entry name" value="PAS"/>
    <property type="match status" value="1"/>
</dbReference>
<dbReference type="Gene3D" id="3.30.450.20">
    <property type="entry name" value="PAS domain"/>
    <property type="match status" value="1"/>
</dbReference>
<dbReference type="SUPFAM" id="SSF57716">
    <property type="entry name" value="Glucocorticoid receptor-like (DNA-binding domain)"/>
    <property type="match status" value="1"/>
</dbReference>
<dbReference type="AlphaFoldDB" id="A0A137NW21"/>
<dbReference type="PANTHER" id="PTHR45658">
    <property type="entry name" value="GATA TRANSCRIPTION FACTOR"/>
    <property type="match status" value="1"/>
</dbReference>
<proteinExistence type="predicted"/>
<dbReference type="InterPro" id="IPR000014">
    <property type="entry name" value="PAS"/>
</dbReference>
<evidence type="ECO:0000256" key="4">
    <source>
        <dbReference type="PROSITE-ProRule" id="PRU00094"/>
    </source>
</evidence>
<dbReference type="InterPro" id="IPR051140">
    <property type="entry name" value="GATA_TF"/>
</dbReference>
<feature type="domain" description="PAS" evidence="6">
    <location>
        <begin position="165"/>
        <end position="229"/>
    </location>
</feature>
<evidence type="ECO:0000256" key="2">
    <source>
        <dbReference type="ARBA" id="ARBA00022771"/>
    </source>
</evidence>
<evidence type="ECO:0000259" key="6">
    <source>
        <dbReference type="PROSITE" id="PS50112"/>
    </source>
</evidence>
<feature type="region of interest" description="Disordered" evidence="5">
    <location>
        <begin position="105"/>
        <end position="141"/>
    </location>
</feature>
<gene>
    <name evidence="8" type="ORF">CONCODRAFT_87231</name>
</gene>
<accession>A0A137NW21</accession>
<dbReference type="GO" id="GO:0043565">
    <property type="term" value="F:sequence-specific DNA binding"/>
    <property type="evidence" value="ECO:0007669"/>
    <property type="project" value="InterPro"/>
</dbReference>
<organism evidence="8 9">
    <name type="scientific">Conidiobolus coronatus (strain ATCC 28846 / CBS 209.66 / NRRL 28638)</name>
    <name type="common">Delacroixia coronata</name>
    <dbReference type="NCBI Taxonomy" id="796925"/>
    <lineage>
        <taxon>Eukaryota</taxon>
        <taxon>Fungi</taxon>
        <taxon>Fungi incertae sedis</taxon>
        <taxon>Zoopagomycota</taxon>
        <taxon>Entomophthoromycotina</taxon>
        <taxon>Entomophthoromycetes</taxon>
        <taxon>Entomophthorales</taxon>
        <taxon>Ancylistaceae</taxon>
        <taxon>Conidiobolus</taxon>
    </lineage>
</organism>
<keyword evidence="1" id="KW-0479">Metal-binding</keyword>
<keyword evidence="2 4" id="KW-0863">Zinc-finger</keyword>
<keyword evidence="3" id="KW-0862">Zinc</keyword>
<dbReference type="SMR" id="A0A137NW21"/>
<dbReference type="CDD" id="cd00130">
    <property type="entry name" value="PAS"/>
    <property type="match status" value="1"/>
</dbReference>
<evidence type="ECO:0000313" key="8">
    <source>
        <dbReference type="EMBL" id="KXN66957.1"/>
    </source>
</evidence>
<dbReference type="Pfam" id="PF00320">
    <property type="entry name" value="GATA"/>
    <property type="match status" value="1"/>
</dbReference>
<feature type="domain" description="GATA-type" evidence="7">
    <location>
        <begin position="362"/>
        <end position="391"/>
    </location>
</feature>
<evidence type="ECO:0000313" key="9">
    <source>
        <dbReference type="Proteomes" id="UP000070444"/>
    </source>
</evidence>
<feature type="region of interest" description="Disordered" evidence="5">
    <location>
        <begin position="397"/>
        <end position="427"/>
    </location>
</feature>
<feature type="compositionally biased region" description="Low complexity" evidence="5">
    <location>
        <begin position="397"/>
        <end position="413"/>
    </location>
</feature>
<dbReference type="InterPro" id="IPR013655">
    <property type="entry name" value="PAS_fold_3"/>
</dbReference>
<dbReference type="PROSITE" id="PS50114">
    <property type="entry name" value="GATA_ZN_FINGER_2"/>
    <property type="match status" value="1"/>
</dbReference>
<evidence type="ECO:0000256" key="5">
    <source>
        <dbReference type="SAM" id="MobiDB-lite"/>
    </source>
</evidence>
<evidence type="ECO:0008006" key="10">
    <source>
        <dbReference type="Google" id="ProtNLM"/>
    </source>
</evidence>
<dbReference type="Pfam" id="PF08447">
    <property type="entry name" value="PAS_3"/>
    <property type="match status" value="1"/>
</dbReference>
<name>A0A137NW21_CONC2</name>
<dbReference type="PROSITE" id="PS00344">
    <property type="entry name" value="GATA_ZN_FINGER_1"/>
    <property type="match status" value="1"/>
</dbReference>
<feature type="region of interest" description="Disordered" evidence="5">
    <location>
        <begin position="311"/>
        <end position="356"/>
    </location>
</feature>
<dbReference type="Gene3D" id="3.30.50.10">
    <property type="entry name" value="Erythroid Transcription Factor GATA-1, subunit A"/>
    <property type="match status" value="1"/>
</dbReference>